<sequence length="369" mass="39882">MIFSNFAFVVYESIYSRNNTIGFIGLGQMGFKMANNIYRKSGAPFVLYDINATVIDKFIELQQATSSSLAKIHIANTPKEVAQAASVVITMLPNSPHVEKVYLGEEGLVHAVDKDTFLIDSSTIDPSVAKSVAEALIAKGARAIDAPVSGGVVGAEAATLTFMVGASTNEDFDRAKPILSQMGKNIVHCGKIGSGQIAKMCNNMLLAISMIGVSETMNLGIKLGMDPKLLANILNTSSGRCWSSDTYNPVPGILPNVPSSNEYKGGFATKLMAKDLRLAVNAANDTQTTILLGTLAQQLYNQLSKTPGFEDKDFKTKITVFEALCLYNFIFIQQKAPSNHALNSKDRFHPSENNKYDHKRKSLKLTGVG</sequence>
<dbReference type="AlphaFoldDB" id="A0A9N9HAL5"/>
<dbReference type="PANTHER" id="PTHR22981:SF7">
    <property type="entry name" value="3-HYDROXYISOBUTYRATE DEHYDROGENASE, MITOCHONDRIAL"/>
    <property type="match status" value="1"/>
</dbReference>
<evidence type="ECO:0000256" key="9">
    <source>
        <dbReference type="SAM" id="MobiDB-lite"/>
    </source>
</evidence>
<name>A0A9N9HAL5_9GLOM</name>
<reference evidence="12" key="1">
    <citation type="submission" date="2021-06" db="EMBL/GenBank/DDBJ databases">
        <authorList>
            <person name="Kallberg Y."/>
            <person name="Tangrot J."/>
            <person name="Rosling A."/>
        </authorList>
    </citation>
    <scope>NUCLEOTIDE SEQUENCE</scope>
    <source>
        <strain evidence="12">FL130A</strain>
    </source>
</reference>
<organism evidence="12 13">
    <name type="scientific">Ambispora leptoticha</name>
    <dbReference type="NCBI Taxonomy" id="144679"/>
    <lineage>
        <taxon>Eukaryota</taxon>
        <taxon>Fungi</taxon>
        <taxon>Fungi incertae sedis</taxon>
        <taxon>Mucoromycota</taxon>
        <taxon>Glomeromycotina</taxon>
        <taxon>Glomeromycetes</taxon>
        <taxon>Archaeosporales</taxon>
        <taxon>Ambisporaceae</taxon>
        <taxon>Ambispora</taxon>
    </lineage>
</organism>
<dbReference type="InterPro" id="IPR011548">
    <property type="entry name" value="HIBADH"/>
</dbReference>
<evidence type="ECO:0000256" key="6">
    <source>
        <dbReference type="ARBA" id="ARBA00023027"/>
    </source>
</evidence>
<evidence type="ECO:0000313" key="13">
    <source>
        <dbReference type="Proteomes" id="UP000789508"/>
    </source>
</evidence>
<evidence type="ECO:0000256" key="4">
    <source>
        <dbReference type="ARBA" id="ARBA00022456"/>
    </source>
</evidence>
<dbReference type="InterPro" id="IPR029154">
    <property type="entry name" value="HIBADH-like_NADP-bd"/>
</dbReference>
<dbReference type="PANTHER" id="PTHR22981">
    <property type="entry name" value="3-HYDROXYISOBUTYRATE DEHYDROGENASE-RELATED"/>
    <property type="match status" value="1"/>
</dbReference>
<comment type="catalytic activity">
    <reaction evidence="7 8">
        <text>3-hydroxy-2-methylpropanoate + NAD(+) = 2-methyl-3-oxopropanoate + NADH + H(+)</text>
        <dbReference type="Rhea" id="RHEA:17681"/>
        <dbReference type="ChEBI" id="CHEBI:11805"/>
        <dbReference type="ChEBI" id="CHEBI:15378"/>
        <dbReference type="ChEBI" id="CHEBI:57540"/>
        <dbReference type="ChEBI" id="CHEBI:57700"/>
        <dbReference type="ChEBI" id="CHEBI:57945"/>
        <dbReference type="EC" id="1.1.1.31"/>
    </reaction>
</comment>
<comment type="caution">
    <text evidence="12">The sequence shown here is derived from an EMBL/GenBank/DDBJ whole genome shotgun (WGS) entry which is preliminary data.</text>
</comment>
<dbReference type="SUPFAM" id="SSF51735">
    <property type="entry name" value="NAD(P)-binding Rossmann-fold domains"/>
    <property type="match status" value="1"/>
</dbReference>
<dbReference type="InterPro" id="IPR013328">
    <property type="entry name" value="6PGD_dom2"/>
</dbReference>
<dbReference type="SUPFAM" id="SSF48179">
    <property type="entry name" value="6-phosphogluconate dehydrogenase C-terminal domain-like"/>
    <property type="match status" value="1"/>
</dbReference>
<gene>
    <name evidence="12" type="ORF">ALEPTO_LOCUS10324</name>
</gene>
<comment type="similarity">
    <text evidence="2">Belongs to the HIBADH-related family. 3-hydroxyisobutyrate dehydrogenase subfamily.</text>
</comment>
<keyword evidence="5 8" id="KW-0560">Oxidoreductase</keyword>
<evidence type="ECO:0000256" key="3">
    <source>
        <dbReference type="ARBA" id="ARBA00012991"/>
    </source>
</evidence>
<dbReference type="Pfam" id="PF14833">
    <property type="entry name" value="NAD_binding_11"/>
    <property type="match status" value="1"/>
</dbReference>
<evidence type="ECO:0000259" key="11">
    <source>
        <dbReference type="Pfam" id="PF14833"/>
    </source>
</evidence>
<evidence type="ECO:0000256" key="5">
    <source>
        <dbReference type="ARBA" id="ARBA00023002"/>
    </source>
</evidence>
<evidence type="ECO:0000313" key="12">
    <source>
        <dbReference type="EMBL" id="CAG8661094.1"/>
    </source>
</evidence>
<evidence type="ECO:0000256" key="8">
    <source>
        <dbReference type="RuleBase" id="RU910714"/>
    </source>
</evidence>
<dbReference type="InterPro" id="IPR008927">
    <property type="entry name" value="6-PGluconate_DH-like_C_sf"/>
</dbReference>
<feature type="region of interest" description="Disordered" evidence="9">
    <location>
        <begin position="341"/>
        <end position="369"/>
    </location>
</feature>
<dbReference type="InterPro" id="IPR002204">
    <property type="entry name" value="3-OH-isobutyrate_DH-rel_CS"/>
</dbReference>
<dbReference type="Gene3D" id="3.40.50.720">
    <property type="entry name" value="NAD(P)-binding Rossmann-like Domain"/>
    <property type="match status" value="1"/>
</dbReference>
<dbReference type="FunFam" id="1.10.1040.10:FF:000006">
    <property type="entry name" value="3-hydroxyisobutyrate dehydrogenase"/>
    <property type="match status" value="1"/>
</dbReference>
<keyword evidence="4 8" id="KW-0101">Branched-chain amino acid catabolism</keyword>
<feature type="non-terminal residue" evidence="12">
    <location>
        <position position="369"/>
    </location>
</feature>
<dbReference type="Proteomes" id="UP000789508">
    <property type="component" value="Unassembled WGS sequence"/>
</dbReference>
<dbReference type="InterPro" id="IPR036291">
    <property type="entry name" value="NAD(P)-bd_dom_sf"/>
</dbReference>
<dbReference type="GO" id="GO:0005739">
    <property type="term" value="C:mitochondrion"/>
    <property type="evidence" value="ECO:0007669"/>
    <property type="project" value="TreeGrafter"/>
</dbReference>
<dbReference type="GO" id="GO:0050661">
    <property type="term" value="F:NADP binding"/>
    <property type="evidence" value="ECO:0007669"/>
    <property type="project" value="InterPro"/>
</dbReference>
<evidence type="ECO:0000256" key="7">
    <source>
        <dbReference type="ARBA" id="ARBA00049197"/>
    </source>
</evidence>
<dbReference type="EC" id="1.1.1.31" evidence="3 8"/>
<dbReference type="GO" id="GO:0006574">
    <property type="term" value="P:L-valine catabolic process"/>
    <property type="evidence" value="ECO:0007669"/>
    <property type="project" value="TreeGrafter"/>
</dbReference>
<evidence type="ECO:0000259" key="10">
    <source>
        <dbReference type="Pfam" id="PF03446"/>
    </source>
</evidence>
<proteinExistence type="inferred from homology"/>
<feature type="compositionally biased region" description="Basic and acidic residues" evidence="9">
    <location>
        <begin position="343"/>
        <end position="356"/>
    </location>
</feature>
<dbReference type="EMBL" id="CAJVPS010010902">
    <property type="protein sequence ID" value="CAG8661094.1"/>
    <property type="molecule type" value="Genomic_DNA"/>
</dbReference>
<dbReference type="InterPro" id="IPR006115">
    <property type="entry name" value="6PGDH_NADP-bd"/>
</dbReference>
<dbReference type="GO" id="GO:0051287">
    <property type="term" value="F:NAD binding"/>
    <property type="evidence" value="ECO:0007669"/>
    <property type="project" value="InterPro"/>
</dbReference>
<evidence type="ECO:0000256" key="2">
    <source>
        <dbReference type="ARBA" id="ARBA00006013"/>
    </source>
</evidence>
<evidence type="ECO:0000256" key="1">
    <source>
        <dbReference type="ARBA" id="ARBA00005109"/>
    </source>
</evidence>
<dbReference type="Gene3D" id="1.10.1040.10">
    <property type="entry name" value="N-(1-d-carboxylethyl)-l-norvaline Dehydrogenase, domain 2"/>
    <property type="match status" value="1"/>
</dbReference>
<comment type="pathway">
    <text evidence="1 8">Amino-acid degradation; L-valine degradation.</text>
</comment>
<dbReference type="GO" id="GO:0008442">
    <property type="term" value="F:3-hydroxyisobutyrate dehydrogenase activity"/>
    <property type="evidence" value="ECO:0007669"/>
    <property type="project" value="UniProtKB-EC"/>
</dbReference>
<dbReference type="OrthoDB" id="435038at2759"/>
<dbReference type="Pfam" id="PF03446">
    <property type="entry name" value="NAD_binding_2"/>
    <property type="match status" value="1"/>
</dbReference>
<protein>
    <recommendedName>
        <fullName evidence="3 8">3-hydroxyisobutyrate dehydrogenase</fullName>
        <shortName evidence="8">HIBADH</shortName>
        <ecNumber evidence="3 8">1.1.1.31</ecNumber>
    </recommendedName>
</protein>
<dbReference type="NCBIfam" id="TIGR01692">
    <property type="entry name" value="HIBADH"/>
    <property type="match status" value="1"/>
</dbReference>
<keyword evidence="13" id="KW-1185">Reference proteome</keyword>
<accession>A0A9N9HAL5</accession>
<feature type="domain" description="3-hydroxyisobutyrate dehydrogenase-like NAD-binding" evidence="11">
    <location>
        <begin position="193"/>
        <end position="318"/>
    </location>
</feature>
<keyword evidence="6 8" id="KW-0520">NAD</keyword>
<feature type="domain" description="6-phosphogluconate dehydrogenase NADP-binding" evidence="10">
    <location>
        <begin position="20"/>
        <end position="190"/>
    </location>
</feature>
<dbReference type="PROSITE" id="PS00895">
    <property type="entry name" value="3_HYDROXYISOBUT_DH"/>
    <property type="match status" value="1"/>
</dbReference>